<evidence type="ECO:0000256" key="7">
    <source>
        <dbReference type="SAM" id="Coils"/>
    </source>
</evidence>
<name>A0A9Q1CHR7_HOLLE</name>
<dbReference type="OrthoDB" id="259708at2759"/>
<keyword evidence="12" id="KW-1185">Reference proteome</keyword>
<keyword evidence="6" id="KW-0694">RNA-binding</keyword>
<keyword evidence="5" id="KW-0539">Nucleus</keyword>
<feature type="coiled-coil region" evidence="7">
    <location>
        <begin position="72"/>
        <end position="138"/>
    </location>
</feature>
<feature type="compositionally biased region" description="Basic and acidic residues" evidence="8">
    <location>
        <begin position="338"/>
        <end position="348"/>
    </location>
</feature>
<evidence type="ECO:0000259" key="10">
    <source>
        <dbReference type="PROSITE" id="PS50102"/>
    </source>
</evidence>
<proteinExistence type="predicted"/>
<dbReference type="SMART" id="SM00271">
    <property type="entry name" value="DnaJ"/>
    <property type="match status" value="1"/>
</dbReference>
<comment type="caution">
    <text evidence="11">The sequence shown here is derived from an EMBL/GenBank/DDBJ whole genome shotgun (WGS) entry which is preliminary data.</text>
</comment>
<dbReference type="Gene3D" id="1.10.287.110">
    <property type="entry name" value="DnaJ domain"/>
    <property type="match status" value="1"/>
</dbReference>
<evidence type="ECO:0000256" key="3">
    <source>
        <dbReference type="ARBA" id="ARBA00022490"/>
    </source>
</evidence>
<feature type="region of interest" description="Disordered" evidence="8">
    <location>
        <begin position="310"/>
        <end position="369"/>
    </location>
</feature>
<dbReference type="InterPro" id="IPR012677">
    <property type="entry name" value="Nucleotide-bd_a/b_plait_sf"/>
</dbReference>
<keyword evidence="4" id="KW-0143">Chaperone</keyword>
<dbReference type="PANTHER" id="PTHR44313">
    <property type="entry name" value="DNAJ HOMOLOG SUBFAMILY C MEMBER 17"/>
    <property type="match status" value="1"/>
</dbReference>
<evidence type="ECO:0000256" key="4">
    <source>
        <dbReference type="ARBA" id="ARBA00023186"/>
    </source>
</evidence>
<feature type="compositionally biased region" description="Basic and acidic residues" evidence="8">
    <location>
        <begin position="262"/>
        <end position="286"/>
    </location>
</feature>
<organism evidence="11 12">
    <name type="scientific">Holothuria leucospilota</name>
    <name type="common">Black long sea cucumber</name>
    <name type="synonym">Mertensiothuria leucospilota</name>
    <dbReference type="NCBI Taxonomy" id="206669"/>
    <lineage>
        <taxon>Eukaryota</taxon>
        <taxon>Metazoa</taxon>
        <taxon>Echinodermata</taxon>
        <taxon>Eleutherozoa</taxon>
        <taxon>Echinozoa</taxon>
        <taxon>Holothuroidea</taxon>
        <taxon>Aspidochirotacea</taxon>
        <taxon>Aspidochirotida</taxon>
        <taxon>Holothuriidae</taxon>
        <taxon>Holothuria</taxon>
    </lineage>
</organism>
<dbReference type="GO" id="GO:0005681">
    <property type="term" value="C:spliceosomal complex"/>
    <property type="evidence" value="ECO:0007669"/>
    <property type="project" value="TreeGrafter"/>
</dbReference>
<reference evidence="11" key="1">
    <citation type="submission" date="2021-10" db="EMBL/GenBank/DDBJ databases">
        <title>Tropical sea cucumber genome reveals ecological adaptation and Cuvierian tubules defense mechanism.</title>
        <authorList>
            <person name="Chen T."/>
        </authorList>
    </citation>
    <scope>NUCLEOTIDE SEQUENCE</scope>
    <source>
        <strain evidence="11">Nanhai2018</strain>
        <tissue evidence="11">Muscle</tissue>
    </source>
</reference>
<evidence type="ECO:0000313" key="11">
    <source>
        <dbReference type="EMBL" id="KAJ8045536.1"/>
    </source>
</evidence>
<accession>A0A9Q1CHR7</accession>
<evidence type="ECO:0000259" key="9">
    <source>
        <dbReference type="PROSITE" id="PS50076"/>
    </source>
</evidence>
<dbReference type="InterPro" id="IPR001623">
    <property type="entry name" value="DnaJ_domain"/>
</dbReference>
<evidence type="ECO:0000313" key="12">
    <source>
        <dbReference type="Proteomes" id="UP001152320"/>
    </source>
</evidence>
<evidence type="ECO:0000256" key="8">
    <source>
        <dbReference type="SAM" id="MobiDB-lite"/>
    </source>
</evidence>
<evidence type="ECO:0000256" key="2">
    <source>
        <dbReference type="ARBA" id="ARBA00004496"/>
    </source>
</evidence>
<dbReference type="CDD" id="cd12429">
    <property type="entry name" value="RRM_DNAJC17"/>
    <property type="match status" value="1"/>
</dbReference>
<dbReference type="Pfam" id="PF00076">
    <property type="entry name" value="RRM_1"/>
    <property type="match status" value="1"/>
</dbReference>
<dbReference type="PRINTS" id="PR00625">
    <property type="entry name" value="JDOMAIN"/>
</dbReference>
<dbReference type="Proteomes" id="UP001152320">
    <property type="component" value="Chromosome 3"/>
</dbReference>
<dbReference type="SUPFAM" id="SSF46565">
    <property type="entry name" value="Chaperone J-domain"/>
    <property type="match status" value="1"/>
</dbReference>
<dbReference type="GO" id="GO:0000390">
    <property type="term" value="P:spliceosomal complex disassembly"/>
    <property type="evidence" value="ECO:0007669"/>
    <property type="project" value="TreeGrafter"/>
</dbReference>
<dbReference type="InterPro" id="IPR036869">
    <property type="entry name" value="J_dom_sf"/>
</dbReference>
<dbReference type="PANTHER" id="PTHR44313:SF1">
    <property type="entry name" value="DNAJ HOMOLOG SUBFAMILY C MEMBER 17"/>
    <property type="match status" value="1"/>
</dbReference>
<gene>
    <name evidence="11" type="ORF">HOLleu_08565</name>
</gene>
<dbReference type="EMBL" id="JAIZAY010000003">
    <property type="protein sequence ID" value="KAJ8045536.1"/>
    <property type="molecule type" value="Genomic_DNA"/>
</dbReference>
<feature type="compositionally biased region" description="Polar residues" evidence="8">
    <location>
        <begin position="313"/>
        <end position="333"/>
    </location>
</feature>
<dbReference type="SUPFAM" id="SSF54928">
    <property type="entry name" value="RNA-binding domain, RBD"/>
    <property type="match status" value="1"/>
</dbReference>
<dbReference type="PROSITE" id="PS50076">
    <property type="entry name" value="DNAJ_2"/>
    <property type="match status" value="1"/>
</dbReference>
<dbReference type="InterPro" id="IPR035979">
    <property type="entry name" value="RBD_domain_sf"/>
</dbReference>
<evidence type="ECO:0000256" key="6">
    <source>
        <dbReference type="PROSITE-ProRule" id="PRU00176"/>
    </source>
</evidence>
<dbReference type="PROSITE" id="PS50102">
    <property type="entry name" value="RRM"/>
    <property type="match status" value="1"/>
</dbReference>
<dbReference type="AlphaFoldDB" id="A0A9Q1CHR7"/>
<comment type="subcellular location">
    <subcellularLocation>
        <location evidence="2">Cytoplasm</location>
    </subcellularLocation>
    <subcellularLocation>
        <location evidence="1">Nucleus</location>
    </subcellularLocation>
</comment>
<dbReference type="GO" id="GO:0005737">
    <property type="term" value="C:cytoplasm"/>
    <property type="evidence" value="ECO:0007669"/>
    <property type="project" value="UniProtKB-SubCell"/>
</dbReference>
<evidence type="ECO:0000256" key="1">
    <source>
        <dbReference type="ARBA" id="ARBA00004123"/>
    </source>
</evidence>
<dbReference type="InterPro" id="IPR034254">
    <property type="entry name" value="DNAJC17_RRM"/>
</dbReference>
<dbReference type="CDD" id="cd06257">
    <property type="entry name" value="DnaJ"/>
    <property type="match status" value="1"/>
</dbReference>
<feature type="domain" description="J" evidence="9">
    <location>
        <begin position="11"/>
        <end position="76"/>
    </location>
</feature>
<feature type="domain" description="RRM" evidence="10">
    <location>
        <begin position="175"/>
        <end position="234"/>
    </location>
</feature>
<dbReference type="Pfam" id="PF00226">
    <property type="entry name" value="DnaJ"/>
    <property type="match status" value="1"/>
</dbReference>
<keyword evidence="7" id="KW-0175">Coiled coil</keyword>
<protein>
    <submittedName>
        <fullName evidence="11">DnaJ-like subfamily C member 17</fullName>
    </submittedName>
</protein>
<evidence type="ECO:0000256" key="5">
    <source>
        <dbReference type="ARBA" id="ARBA00023242"/>
    </source>
</evidence>
<feature type="region of interest" description="Disordered" evidence="8">
    <location>
        <begin position="262"/>
        <end position="298"/>
    </location>
</feature>
<keyword evidence="3" id="KW-0963">Cytoplasm</keyword>
<dbReference type="InterPro" id="IPR052094">
    <property type="entry name" value="Pre-mRNA-splicing_ERAD"/>
</dbReference>
<dbReference type="GO" id="GO:0003723">
    <property type="term" value="F:RNA binding"/>
    <property type="evidence" value="ECO:0007669"/>
    <property type="project" value="UniProtKB-UniRule"/>
</dbReference>
<dbReference type="Gene3D" id="3.30.70.330">
    <property type="match status" value="1"/>
</dbReference>
<dbReference type="InterPro" id="IPR000504">
    <property type="entry name" value="RRM_dom"/>
</dbReference>
<sequence length="400" mass="46139">MAPSKPTNDQDFYEVLDLLPSATEKEIKKAYRKKALKCHPDKNPDNPQAAQEWERLSKALEVLTDTSAREAYDKVLKAKKAAELRNRELDSQRKKLKQDLEAREAASQRIKESAADAAKRLEREIKRLREEGSRILEEEQERLRKEVREAPVEESPKLRVKWKCQKGEEGNGGYSEEYLKECFEEYGEVTHIIVSRKKKGSAIIEFASVNGAERAVANVIGHTDNPLQVSWLSGRPTSNFYAMKEEEKGENFEQMVLEKMKRTQRMKDERMRNDEAERHQRGKDAKSTNLSESAENVEINEADILQKLKQARAESSTKQPSWIQSSNQFSFQTFKPFESSKGDAEDGFSKTGQQNFEEGNILKKSASQARDFETIAMRKLRQAEERRKLIEQMQREDADD</sequence>